<dbReference type="EMBL" id="FNWO01000001">
    <property type="protein sequence ID" value="SEH24881.1"/>
    <property type="molecule type" value="Genomic_DNA"/>
</dbReference>
<feature type="compositionally biased region" description="Basic and acidic residues" evidence="1">
    <location>
        <begin position="242"/>
        <end position="301"/>
    </location>
</feature>
<evidence type="ECO:0000256" key="1">
    <source>
        <dbReference type="SAM" id="MobiDB-lite"/>
    </source>
</evidence>
<gene>
    <name evidence="2" type="ORF">SAMN04244559_00088</name>
</gene>
<name>A0A1H6GNK0_MAGFU</name>
<feature type="region of interest" description="Disordered" evidence="1">
    <location>
        <begin position="24"/>
        <end position="44"/>
    </location>
</feature>
<dbReference type="Proteomes" id="UP000182983">
    <property type="component" value="Unassembled WGS sequence"/>
</dbReference>
<reference evidence="3" key="1">
    <citation type="submission" date="2016-10" db="EMBL/GenBank/DDBJ databases">
        <authorList>
            <person name="Varghese N."/>
            <person name="Submissions S."/>
        </authorList>
    </citation>
    <scope>NUCLEOTIDE SEQUENCE [LARGE SCALE GENOMIC DNA]</scope>
    <source>
        <strain evidence="3">DSM 13234</strain>
    </source>
</reference>
<evidence type="ECO:0000313" key="2">
    <source>
        <dbReference type="EMBL" id="SEH24881.1"/>
    </source>
</evidence>
<evidence type="ECO:0008006" key="4">
    <source>
        <dbReference type="Google" id="ProtNLM"/>
    </source>
</evidence>
<dbReference type="AlphaFoldDB" id="A0A1H6GNK0"/>
<protein>
    <recommendedName>
        <fullName evidence="4">GGDEF domain-containing protein</fullName>
    </recommendedName>
</protein>
<feature type="region of interest" description="Disordered" evidence="1">
    <location>
        <begin position="194"/>
        <end position="309"/>
    </location>
</feature>
<sequence>MNAKRTAKGLLNRLTRPLAAIGRRLTTREEEEAGPDSASSEPFDDRLVDDTFTLTLDEMLAEDAGRFQVKLQIISLIQFREGVGEKWTRLSEKVMLIAEGVIAQHLGAGNVCGRQGQDFFVLLFRTVSHAEGRRRAIVIAQELGTRLLGNQFIAGDQPLALAAELDLADAIGPDGRLKPAALADAIAATRAQIARDNPGGGRPEPVLVTDSTGGGRRSLLSGQSSGSDDSSDRGAETAWAGRTDHREVDPVDPRWKKMETGQKRPPTEPDWKPLETEQKRTRSDPDWKPLETARRVSEPRSDSPPPLPADAVLSLSWRPTWMGTSETLGAYQARISRVDQPGQTPHAGSRAYPFEGGETALLLDRAVVAGAVRELCAADAPSPRAALILPLHWASVSSARRLSLLAPLADLTDGQRSGRVVFELFGLPDDLATRDLGDTIMALRPLCREVMLRVSLDQPRAARAADCGASAIGTDLDDLSATSPADDDDLLDALAGLHQKADAVGLGVYAWGLRRRAIVTGTVMGGYSLINGPGLMKDLPRPARALPAPRSRFATT</sequence>
<dbReference type="RefSeq" id="WP_074764459.1">
    <property type="nucleotide sequence ID" value="NZ_FNWO01000001.1"/>
</dbReference>
<dbReference type="OrthoDB" id="8436846at2"/>
<feature type="compositionally biased region" description="Low complexity" evidence="1">
    <location>
        <begin position="217"/>
        <end position="228"/>
    </location>
</feature>
<evidence type="ECO:0000313" key="3">
    <source>
        <dbReference type="Proteomes" id="UP000182983"/>
    </source>
</evidence>
<keyword evidence="3" id="KW-1185">Reference proteome</keyword>
<organism evidence="2 3">
    <name type="scientific">Magnetospirillum fulvum</name>
    <name type="common">Rhodospirillum fulvum</name>
    <dbReference type="NCBI Taxonomy" id="1082"/>
    <lineage>
        <taxon>Bacteria</taxon>
        <taxon>Pseudomonadati</taxon>
        <taxon>Pseudomonadota</taxon>
        <taxon>Alphaproteobacteria</taxon>
        <taxon>Rhodospirillales</taxon>
        <taxon>Rhodospirillaceae</taxon>
        <taxon>Magnetospirillum</taxon>
    </lineage>
</organism>
<proteinExistence type="predicted"/>
<accession>A0A1H6GNK0</accession>